<dbReference type="NCBIfam" id="NF041278">
    <property type="entry name" value="CmcJ_NvfI_EfuI"/>
    <property type="match status" value="1"/>
</dbReference>
<evidence type="ECO:0000313" key="3">
    <source>
        <dbReference type="Proteomes" id="UP001174936"/>
    </source>
</evidence>
<comment type="similarity">
    <text evidence="1">Belongs to the asaB hydroxylase/desaturase family.</text>
</comment>
<organism evidence="2 3">
    <name type="scientific">Cercophora newfieldiana</name>
    <dbReference type="NCBI Taxonomy" id="92897"/>
    <lineage>
        <taxon>Eukaryota</taxon>
        <taxon>Fungi</taxon>
        <taxon>Dikarya</taxon>
        <taxon>Ascomycota</taxon>
        <taxon>Pezizomycotina</taxon>
        <taxon>Sordariomycetes</taxon>
        <taxon>Sordariomycetidae</taxon>
        <taxon>Sordariales</taxon>
        <taxon>Lasiosphaeriaceae</taxon>
        <taxon>Cercophora</taxon>
    </lineage>
</organism>
<evidence type="ECO:0000256" key="1">
    <source>
        <dbReference type="ARBA" id="ARBA00023604"/>
    </source>
</evidence>
<evidence type="ECO:0000313" key="2">
    <source>
        <dbReference type="EMBL" id="KAK0646758.1"/>
    </source>
</evidence>
<gene>
    <name evidence="2" type="ORF">B0T16DRAFT_414215</name>
</gene>
<dbReference type="GO" id="GO:0016491">
    <property type="term" value="F:oxidoreductase activity"/>
    <property type="evidence" value="ECO:0007669"/>
    <property type="project" value="InterPro"/>
</dbReference>
<name>A0AA39Y6C2_9PEZI</name>
<keyword evidence="3" id="KW-1185">Reference proteome</keyword>
<dbReference type="PANTHER" id="PTHR34598">
    <property type="entry name" value="BLL6449 PROTEIN"/>
    <property type="match status" value="1"/>
</dbReference>
<dbReference type="EMBL" id="JAULSV010000004">
    <property type="protein sequence ID" value="KAK0646758.1"/>
    <property type="molecule type" value="Genomic_DNA"/>
</dbReference>
<dbReference type="AlphaFoldDB" id="A0AA39Y6C2"/>
<dbReference type="PANTHER" id="PTHR34598:SF3">
    <property type="entry name" value="OXIDOREDUCTASE AN1597"/>
    <property type="match status" value="1"/>
</dbReference>
<accession>A0AA39Y6C2</accession>
<dbReference type="Proteomes" id="UP001174936">
    <property type="component" value="Unassembled WGS sequence"/>
</dbReference>
<proteinExistence type="inferred from homology"/>
<comment type="caution">
    <text evidence="2">The sequence shown here is derived from an EMBL/GenBank/DDBJ whole genome shotgun (WGS) entry which is preliminary data.</text>
</comment>
<reference evidence="2" key="1">
    <citation type="submission" date="2023-06" db="EMBL/GenBank/DDBJ databases">
        <title>Genome-scale phylogeny and comparative genomics of the fungal order Sordariales.</title>
        <authorList>
            <consortium name="Lawrence Berkeley National Laboratory"/>
            <person name="Hensen N."/>
            <person name="Bonometti L."/>
            <person name="Westerberg I."/>
            <person name="Brannstrom I.O."/>
            <person name="Guillou S."/>
            <person name="Cros-Aarteil S."/>
            <person name="Calhoun S."/>
            <person name="Haridas S."/>
            <person name="Kuo A."/>
            <person name="Mondo S."/>
            <person name="Pangilinan J."/>
            <person name="Riley R."/>
            <person name="Labutti K."/>
            <person name="Andreopoulos B."/>
            <person name="Lipzen A."/>
            <person name="Chen C."/>
            <person name="Yanf M."/>
            <person name="Daum C."/>
            <person name="Ng V."/>
            <person name="Clum A."/>
            <person name="Steindorff A."/>
            <person name="Ohm R."/>
            <person name="Martin F."/>
            <person name="Silar P."/>
            <person name="Natvig D."/>
            <person name="Lalanne C."/>
            <person name="Gautier V."/>
            <person name="Ament-Velasquez S.L."/>
            <person name="Kruys A."/>
            <person name="Hutchinson M.I."/>
            <person name="Powell A.J."/>
            <person name="Barry K."/>
            <person name="Miller A.N."/>
            <person name="Grigoriev I.V."/>
            <person name="Debuchy R."/>
            <person name="Gladieux P."/>
            <person name="Thoren M.H."/>
            <person name="Johannesson H."/>
        </authorList>
    </citation>
    <scope>NUCLEOTIDE SEQUENCE</scope>
    <source>
        <strain evidence="2">SMH2532-1</strain>
    </source>
</reference>
<sequence>MTSLRSLRSFGSLRAGRCYADRALSTVATFHYLSPLDEYRTVKPFYINIPDGGIPGAMNTNEISEPYHGIYVRDIRAETSTTFSLDKQGFEVAVAEGTLGEAVLGAVTPDKLAKPEKLLEAYAPAMEAFLKQRLKAERVFTFATRYRCRSPDFPELARGSDPNISQPVQGVHADFTPDYARTTASFVATLRGFQSELALSERRWQLISAWRPLIGPLYDWPLAVLDATSVDSHRDLVASDNVYPHQVSETYNVFYHPDHRWYYLSQHKPHEILLFKSFDSKSTGDTTRVCAHAAFQLLDRPANAPPRRSVECVSLVLFPRGSADKVPQEVSQRYDTPT</sequence>
<dbReference type="InterPro" id="IPR044053">
    <property type="entry name" value="AsaB-like"/>
</dbReference>
<protein>
    <submittedName>
        <fullName evidence="2">Uncharacterized protein</fullName>
    </submittedName>
</protein>